<organism evidence="2 3">
    <name type="scientific">Pseudoclavibacter endophyticus</name>
    <dbReference type="NCBI Taxonomy" id="1778590"/>
    <lineage>
        <taxon>Bacteria</taxon>
        <taxon>Bacillati</taxon>
        <taxon>Actinomycetota</taxon>
        <taxon>Actinomycetes</taxon>
        <taxon>Micrococcales</taxon>
        <taxon>Microbacteriaceae</taxon>
        <taxon>Pseudoclavibacter</taxon>
    </lineage>
</organism>
<dbReference type="NCBIfam" id="TIGR00278">
    <property type="entry name" value="membrane protein insertion efficiency factor YidD"/>
    <property type="match status" value="1"/>
</dbReference>
<dbReference type="SMART" id="SM01234">
    <property type="entry name" value="Haemolytic"/>
    <property type="match status" value="1"/>
</dbReference>
<dbReference type="AlphaFoldDB" id="A0A6H9WIZ5"/>
<keyword evidence="1" id="KW-0472">Membrane</keyword>
<comment type="caution">
    <text evidence="2">The sequence shown here is derived from an EMBL/GenBank/DDBJ whole genome shotgun (WGS) entry which is preliminary data.</text>
</comment>
<protein>
    <recommendedName>
        <fullName evidence="1">Putative membrane protein insertion efficiency factor</fullName>
    </recommendedName>
</protein>
<name>A0A6H9WIZ5_9MICO</name>
<evidence type="ECO:0000256" key="1">
    <source>
        <dbReference type="HAMAP-Rule" id="MF_00386"/>
    </source>
</evidence>
<proteinExistence type="inferred from homology"/>
<dbReference type="GO" id="GO:0005886">
    <property type="term" value="C:plasma membrane"/>
    <property type="evidence" value="ECO:0007669"/>
    <property type="project" value="UniProtKB-SubCell"/>
</dbReference>
<sequence>MRTCGCRWRCAQVGAQALRRAVHFAGPTLVTGRPRVDAVGYAGRTLLLMPRNVGIALLVVYRAIISPLYGDVCRYHPTCSAYSLRAVQDFGLLHGCWLTAKRLVRCVPWARGGIDDVPEAPPSRTRRTRLGFVVAEP</sequence>
<dbReference type="PANTHER" id="PTHR33383">
    <property type="entry name" value="MEMBRANE PROTEIN INSERTION EFFICIENCY FACTOR-RELATED"/>
    <property type="match status" value="1"/>
</dbReference>
<dbReference type="OrthoDB" id="9801753at2"/>
<accession>A0A6H9WIZ5</accession>
<dbReference type="HAMAP" id="MF_00386">
    <property type="entry name" value="UPF0161_YidD"/>
    <property type="match status" value="1"/>
</dbReference>
<evidence type="ECO:0000313" key="2">
    <source>
        <dbReference type="EMBL" id="KAB1648776.1"/>
    </source>
</evidence>
<dbReference type="InterPro" id="IPR002696">
    <property type="entry name" value="Membr_insert_effic_factor_YidD"/>
</dbReference>
<comment type="similarity">
    <text evidence="1">Belongs to the UPF0161 family.</text>
</comment>
<reference evidence="2 3" key="1">
    <citation type="submission" date="2019-09" db="EMBL/GenBank/DDBJ databases">
        <title>Phylogeny of genus Pseudoclavibacter and closely related genus.</title>
        <authorList>
            <person name="Li Y."/>
        </authorList>
    </citation>
    <scope>NUCLEOTIDE SEQUENCE [LARGE SCALE GENOMIC DNA]</scope>
    <source>
        <strain evidence="2 3">EGI 60007</strain>
    </source>
</reference>
<dbReference type="Proteomes" id="UP000431744">
    <property type="component" value="Unassembled WGS sequence"/>
</dbReference>
<comment type="subcellular location">
    <subcellularLocation>
        <location evidence="1">Cell membrane</location>
        <topology evidence="1">Peripheral membrane protein</topology>
        <orientation evidence="1">Cytoplasmic side</orientation>
    </subcellularLocation>
</comment>
<gene>
    <name evidence="2" type="primary">yidD</name>
    <name evidence="2" type="ORF">F8O04_00250</name>
</gene>
<keyword evidence="1" id="KW-1003">Cell membrane</keyword>
<keyword evidence="3" id="KW-1185">Reference proteome</keyword>
<comment type="function">
    <text evidence="1">Could be involved in insertion of integral membrane proteins into the membrane.</text>
</comment>
<dbReference type="Pfam" id="PF01809">
    <property type="entry name" value="YidD"/>
    <property type="match status" value="1"/>
</dbReference>
<evidence type="ECO:0000313" key="3">
    <source>
        <dbReference type="Proteomes" id="UP000431744"/>
    </source>
</evidence>
<dbReference type="EMBL" id="WBJY01000001">
    <property type="protein sequence ID" value="KAB1648776.1"/>
    <property type="molecule type" value="Genomic_DNA"/>
</dbReference>
<dbReference type="PANTHER" id="PTHR33383:SF1">
    <property type="entry name" value="MEMBRANE PROTEIN INSERTION EFFICIENCY FACTOR-RELATED"/>
    <property type="match status" value="1"/>
</dbReference>